<organism evidence="29 30">
    <name type="scientific">Pena Blanca virus</name>
    <dbReference type="NCBI Taxonomy" id="2559112"/>
    <lineage>
        <taxon>Viruses</taxon>
        <taxon>Riboviria</taxon>
        <taxon>Orthornavirae</taxon>
        <taxon>Negarnaviricota</taxon>
        <taxon>Polyploviricotina</taxon>
        <taxon>Bunyaviricetes</taxon>
        <taxon>Hareavirales</taxon>
        <taxon>Phenuiviridae</taxon>
        <taxon>Phlebovirus</taxon>
        <taxon>Phlebovirus penablancaense</taxon>
    </lineage>
</organism>
<name>A0A482KAR6_9VIRU</name>
<keyword evidence="14" id="KW-1043">Host membrane</keyword>
<evidence type="ECO:0000259" key="26">
    <source>
        <dbReference type="Pfam" id="PF07243"/>
    </source>
</evidence>
<gene>
    <name evidence="29" type="primary">GPC</name>
</gene>
<feature type="domain" description="Phlebovirus glycoprotein G2 fusion" evidence="27">
    <location>
        <begin position="920"/>
        <end position="1233"/>
    </location>
</feature>
<evidence type="ECO:0000256" key="3">
    <source>
        <dbReference type="ARBA" id="ARBA00004563"/>
    </source>
</evidence>
<evidence type="ECO:0000256" key="4">
    <source>
        <dbReference type="ARBA" id="ARBA00015294"/>
    </source>
</evidence>
<dbReference type="Pfam" id="PF19019">
    <property type="entry name" value="Phlebo_G2_C"/>
    <property type="match status" value="1"/>
</dbReference>
<feature type="coiled-coil region" evidence="23">
    <location>
        <begin position="215"/>
        <end position="288"/>
    </location>
</feature>
<feature type="coiled-coil region" evidence="23">
    <location>
        <begin position="155"/>
        <end position="182"/>
    </location>
</feature>
<dbReference type="GO" id="GO:0044167">
    <property type="term" value="C:host cell endoplasmic reticulum membrane"/>
    <property type="evidence" value="ECO:0007669"/>
    <property type="project" value="UniProtKB-SubCell"/>
</dbReference>
<dbReference type="GO" id="GO:0046718">
    <property type="term" value="P:symbiont entry into host cell"/>
    <property type="evidence" value="ECO:0007669"/>
    <property type="project" value="UniProtKB-KW"/>
</dbReference>
<dbReference type="Gene3D" id="2.60.98.50">
    <property type="match status" value="3"/>
</dbReference>
<feature type="transmembrane region" description="Helical" evidence="25">
    <location>
        <begin position="1387"/>
        <end position="1409"/>
    </location>
</feature>
<keyword evidence="9 25" id="KW-0812">Transmembrane</keyword>
<evidence type="ECO:0000256" key="11">
    <source>
        <dbReference type="ARBA" id="ARBA00022804"/>
    </source>
</evidence>
<evidence type="ECO:0000256" key="24">
    <source>
        <dbReference type="SAM" id="MobiDB-lite"/>
    </source>
</evidence>
<evidence type="ECO:0000256" key="10">
    <source>
        <dbReference type="ARBA" id="ARBA00022729"/>
    </source>
</evidence>
<evidence type="ECO:0000256" key="18">
    <source>
        <dbReference type="ARBA" id="ARBA00023180"/>
    </source>
</evidence>
<evidence type="ECO:0000256" key="12">
    <source>
        <dbReference type="ARBA" id="ARBA00022812"/>
    </source>
</evidence>
<evidence type="ECO:0000256" key="15">
    <source>
        <dbReference type="ARBA" id="ARBA00022989"/>
    </source>
</evidence>
<evidence type="ECO:0000256" key="1">
    <source>
        <dbReference type="ARBA" id="ARBA00004244"/>
    </source>
</evidence>
<dbReference type="InterPro" id="IPR009878">
    <property type="entry name" value="Phlebovirus_G2_fusion"/>
</dbReference>
<dbReference type="GeneID" id="80549699"/>
<dbReference type="EMBL" id="MK524342">
    <property type="protein sequence ID" value="QBQ01760.1"/>
    <property type="molecule type" value="Genomic_RNA"/>
</dbReference>
<keyword evidence="8" id="KW-1162">Viral penetration into host cytoplasm</keyword>
<evidence type="ECO:0000256" key="22">
    <source>
        <dbReference type="ARBA" id="ARBA00033745"/>
    </source>
</evidence>
<evidence type="ECO:0000256" key="7">
    <source>
        <dbReference type="ARBA" id="ARBA00022581"/>
    </source>
</evidence>
<evidence type="ECO:0000259" key="28">
    <source>
        <dbReference type="Pfam" id="PF19019"/>
    </source>
</evidence>
<keyword evidence="5" id="KW-1168">Fusion of virus membrane with host membrane</keyword>
<keyword evidence="23" id="KW-0175">Coiled coil</keyword>
<feature type="region of interest" description="Disordered" evidence="24">
    <location>
        <begin position="332"/>
        <end position="360"/>
    </location>
</feature>
<dbReference type="Proteomes" id="UP000501840">
    <property type="component" value="Genome"/>
</dbReference>
<keyword evidence="15 25" id="KW-1133">Transmembrane helix</keyword>
<evidence type="ECO:0000313" key="30">
    <source>
        <dbReference type="Proteomes" id="UP000501840"/>
    </source>
</evidence>
<evidence type="ECO:0000256" key="14">
    <source>
        <dbReference type="ARBA" id="ARBA00022870"/>
    </source>
</evidence>
<evidence type="ECO:0000256" key="21">
    <source>
        <dbReference type="ARBA" id="ARBA00031199"/>
    </source>
</evidence>
<evidence type="ECO:0000313" key="29">
    <source>
        <dbReference type="EMBL" id="QBQ01760.1"/>
    </source>
</evidence>
<evidence type="ECO:0000259" key="27">
    <source>
        <dbReference type="Pfam" id="PF07245"/>
    </source>
</evidence>
<feature type="transmembrane region" description="Helical" evidence="25">
    <location>
        <begin position="903"/>
        <end position="919"/>
    </location>
</feature>
<keyword evidence="18" id="KW-0325">Glycoprotein</keyword>
<evidence type="ECO:0000256" key="2">
    <source>
        <dbReference type="ARBA" id="ARBA00004482"/>
    </source>
</evidence>
<dbReference type="Gene3D" id="2.60.40.3770">
    <property type="match status" value="1"/>
</dbReference>
<feature type="domain" description="Phlebovirus glycoprotein G2 C-terminal" evidence="28">
    <location>
        <begin position="1257"/>
        <end position="1422"/>
    </location>
</feature>
<accession>A0A482KAR6</accession>
<keyword evidence="10" id="KW-0732">Signal</keyword>
<evidence type="ECO:0000256" key="20">
    <source>
        <dbReference type="ARBA" id="ARBA00023296"/>
    </source>
</evidence>
<comment type="similarity">
    <text evidence="22">Belongs to the phlebovirus envelope glycoprotein family.</text>
</comment>
<evidence type="ECO:0000256" key="19">
    <source>
        <dbReference type="ARBA" id="ARBA00023184"/>
    </source>
</evidence>
<evidence type="ECO:0000256" key="6">
    <source>
        <dbReference type="ARBA" id="ARBA00022510"/>
    </source>
</evidence>
<sequence>MYKLLWSIAALSVATQRVFCLYKFSKKTGVEMDESCLSNEVPVSLLQKKWDEMYTADDEMLCNIGLEKNSRRSSRLDVTKFIQLIQESPAKLSFSCIPIHEPSVELTLTFDGLANTDQGSLLVSCKDGSTLEDLSKSDVELQNLKNEILAHIESKKLSESRSRQAEKEISQLKKDLTETLSVQDRLIESESLLTQKLKEVTLSMNLDKTRMEGEKAGLIKSIADQEEMIKKLEDEIKSLKVIRGDLRALAEKRKVQMEESHKTASDQLEVLKSEKERIEQSNANQAEELSKMKSHLESVRKDLQISQMAESDLKAKLGEMLANKVEDIKINKEKSKDRETEPAEEIEESHSTSKSYKASGGSISSTMLPIIASIMLLSGSLAAEMNTWEHSLNRPGAKLDYKLNNDDEASCSSLDYGSDCPGFNLLLNTTQYPFFNAHVHKYSALEALADGILSQDSSGSCSLTSGTVDKKCIEQKALLKSYCPKAFKSAHYIDDYGKIRSISCPNEHELSPDCVFCHKITGSQVKKSSVSMQDVVCQKGSETLKGKEPASRIFCSIGRKIYKKCGATVTQHETVPFVVFNDGPKIYLDRLVIKNEEILNAGAFMCFDYKGQMGGSDQNSGTSAVKKSVRVTECKTVDNTKNKHCTGDAHFCMWKSCVHNFPNVYCMVSPGSGPIRVHINGQWQTPKCVGYEQVRTTREIRSSVIENEKPCEECIAECKEEGIIVKTTGKHVSTAMACSSGYCASITQNPSPQVVVPYPGGSHLTGGGIAIHASTSDQEPGFSMMVYCPSHNPCKLINCWFCVDNLLNFHCHTILSSLSVALIISLSSYIIFMLLFYCLRTMRIIPSYVRSPLTWLLKLCKWLYGRALSKARDKFLRISANIGHDVEAAQDIPQRNLRPLPRNYVRIVTGLSLLCLVAACSENEVSNSKMTRCRVDGQKTICKFNGVVNLKAGIIGSESCLILKGNADGQHNMIRIKTVSSESLCREGSSFWTNQFSPVCFSSRRCHLMSECQKENCANWNSSVVSKEFSGLSDTNVMAENRCFEQCGGIGCSCFNVNPSCLFVHTRLKPVRREAVRVFNCMDWQHKIVLEVKSPDGNVERVSLSSLESKFFPWGSISLSLDAESISGSNSITFLQSSQGGFALIDENFPEQPRKGFIGEVRCSSESAASTAHTSCIMAPSLIDYSPHRDSIDCTTSLLDPYAAFLRGSLPQSRNGKTYSNSMDKRTVQALSNSAVNANYVLTIDDYDVEFQDNTANCDVAFINITGCYSCNVGARACFSMKSSAESELIIKNDDNSITFGFTVGTSKATKCQIVHFNEPVVDMMLKYSCGSSEKIIKLSGHLVASSMTNDFVQSGGSVVVNPKPSEFNLLSILSGFTSWMGGPVKAILVTILYLIVGIIMALLVVGLVKRFTKWAFDFMLKKTE</sequence>
<keyword evidence="16 25" id="KW-0472">Membrane</keyword>
<keyword evidence="12" id="KW-1040">Host Golgi apparatus</keyword>
<dbReference type="KEGG" id="vg:80549699"/>
<keyword evidence="6" id="KW-1170">Fusion of virus membrane with host endosomal membrane</keyword>
<evidence type="ECO:0000256" key="17">
    <source>
        <dbReference type="ARBA" id="ARBA00023157"/>
    </source>
</evidence>
<comment type="subcellular location">
    <subcellularLocation>
        <location evidence="1">Host Golgi apparatus membrane</location>
        <topology evidence="1">Single-pass type I membrane protein</topology>
    </subcellularLocation>
    <subcellularLocation>
        <location evidence="2">Host endoplasmic reticulum membrane</location>
        <topology evidence="2">Single-pass type I membrane protein</topology>
    </subcellularLocation>
    <subcellularLocation>
        <location evidence="3">Virion membrane</location>
        <topology evidence="3">Single-pass type I membrane protein</topology>
    </subcellularLocation>
</comment>
<keyword evidence="19" id="KW-1038">Host endoplasmic reticulum</keyword>
<evidence type="ECO:0000256" key="13">
    <source>
        <dbReference type="ARBA" id="ARBA00022844"/>
    </source>
</evidence>
<keyword evidence="7" id="KW-0945">Host-virus interaction</keyword>
<keyword evidence="13" id="KW-0946">Virion</keyword>
<evidence type="ECO:0000256" key="5">
    <source>
        <dbReference type="ARBA" id="ARBA00022506"/>
    </source>
</evidence>
<dbReference type="GO" id="GO:0019062">
    <property type="term" value="P:virion attachment to host cell"/>
    <property type="evidence" value="ECO:0007669"/>
    <property type="project" value="UniProtKB-KW"/>
</dbReference>
<dbReference type="RefSeq" id="YP_010839739.1">
    <property type="nucleotide sequence ID" value="NC_078081.1"/>
</dbReference>
<protein>
    <recommendedName>
        <fullName evidence="4">Envelopment polyprotein</fullName>
    </recommendedName>
    <alternativeName>
        <fullName evidence="21">M polyprotein</fullName>
    </alternativeName>
</protein>
<evidence type="ECO:0000256" key="9">
    <source>
        <dbReference type="ARBA" id="ARBA00022692"/>
    </source>
</evidence>
<feature type="transmembrane region" description="Helical" evidence="25">
    <location>
        <begin position="814"/>
        <end position="839"/>
    </location>
</feature>
<dbReference type="GO" id="GO:0044178">
    <property type="term" value="C:host cell Golgi membrane"/>
    <property type="evidence" value="ECO:0007669"/>
    <property type="project" value="UniProtKB-SubCell"/>
</dbReference>
<dbReference type="InterPro" id="IPR043603">
    <property type="entry name" value="Phlebo_G2_C"/>
</dbReference>
<evidence type="ECO:0000256" key="23">
    <source>
        <dbReference type="SAM" id="Coils"/>
    </source>
</evidence>
<evidence type="ECO:0000256" key="16">
    <source>
        <dbReference type="ARBA" id="ARBA00023136"/>
    </source>
</evidence>
<dbReference type="InterPro" id="IPR010826">
    <property type="entry name" value="Phlebovirus_G1"/>
</dbReference>
<keyword evidence="11" id="KW-1161">Viral attachment to host cell</keyword>
<dbReference type="GO" id="GO:0016020">
    <property type="term" value="C:membrane"/>
    <property type="evidence" value="ECO:0007669"/>
    <property type="project" value="InterPro"/>
</dbReference>
<dbReference type="Pfam" id="PF07243">
    <property type="entry name" value="Phlebovirus_G1"/>
    <property type="match status" value="1"/>
</dbReference>
<dbReference type="GO" id="GO:0055036">
    <property type="term" value="C:virion membrane"/>
    <property type="evidence" value="ECO:0007669"/>
    <property type="project" value="UniProtKB-SubCell"/>
</dbReference>
<proteinExistence type="inferred from homology"/>
<evidence type="ECO:0000256" key="25">
    <source>
        <dbReference type="SAM" id="Phobius"/>
    </source>
</evidence>
<keyword evidence="17" id="KW-1015">Disulfide bond</keyword>
<keyword evidence="30" id="KW-1185">Reference proteome</keyword>
<feature type="domain" description="Phlebovirus glycoprotein G1" evidence="26">
    <location>
        <begin position="390"/>
        <end position="911"/>
    </location>
</feature>
<evidence type="ECO:0000256" key="8">
    <source>
        <dbReference type="ARBA" id="ARBA00022595"/>
    </source>
</evidence>
<keyword evidence="20" id="KW-1160">Virus entry into host cell</keyword>
<reference evidence="29" key="1">
    <citation type="journal article" date="2019" name="J. Gen. Virol.">
        <title>Diverse novel phleboviruses in Lutzomyia sandflies from the Panama Canal area, Central Panama.</title>
        <authorList>
            <person name="Marklewitz M."/>
            <person name="Dutari L.C."/>
            <person name="Paraskevopoulou S."/>
            <person name="Page R.A."/>
            <person name="Loaiza J.R."/>
            <person name="Junglen S."/>
        </authorList>
    </citation>
    <scope>NUCLEOTIDE SEQUENCE [LARGE SCALE GENOMIC DNA]</scope>
    <source>
        <strain evidence="29">SP1683-PA-2014</strain>
    </source>
</reference>
<dbReference type="GO" id="GO:0039654">
    <property type="term" value="P:fusion of virus membrane with host endosome membrane"/>
    <property type="evidence" value="ECO:0007669"/>
    <property type="project" value="UniProtKB-KW"/>
</dbReference>
<dbReference type="Pfam" id="PF07245">
    <property type="entry name" value="Phlebovirus_G2"/>
    <property type="match status" value="1"/>
</dbReference>
<feature type="compositionally biased region" description="Basic and acidic residues" evidence="24">
    <location>
        <begin position="332"/>
        <end position="341"/>
    </location>
</feature>